<accession>A0ABR7WDY4</accession>
<feature type="transmembrane region" description="Helical" evidence="1">
    <location>
        <begin position="55"/>
        <end position="72"/>
    </location>
</feature>
<name>A0ABR7WDY4_9ACTN</name>
<gene>
    <name evidence="2" type="ORF">IDF66_13555</name>
</gene>
<keyword evidence="1" id="KW-1133">Transmembrane helix</keyword>
<sequence>MPNNTAYAVTMLLICVGVILTSLYFGLRPLRRTPAQKAEGRPMSYNTRLTRRQRVGIGVAAGAGGYAASAGSSVARGALFIAAFAFLGQCVGGLIVSCQKYLTPEEFDAVKEADRWLERHGAK</sequence>
<comment type="caution">
    <text evidence="2">The sequence shown here is derived from an EMBL/GenBank/DDBJ whole genome shotgun (WGS) entry which is preliminary data.</text>
</comment>
<keyword evidence="1" id="KW-0472">Membrane</keyword>
<proteinExistence type="predicted"/>
<feature type="transmembrane region" description="Helical" evidence="1">
    <location>
        <begin position="78"/>
        <end position="96"/>
    </location>
</feature>
<feature type="transmembrane region" description="Helical" evidence="1">
    <location>
        <begin position="6"/>
        <end position="27"/>
    </location>
</feature>
<dbReference type="EMBL" id="JACWMS010000002">
    <property type="protein sequence ID" value="MBD1320608.1"/>
    <property type="molecule type" value="Genomic_DNA"/>
</dbReference>
<dbReference type="RefSeq" id="WP_190267226.1">
    <property type="nucleotide sequence ID" value="NZ_BAABAD010000004.1"/>
</dbReference>
<evidence type="ECO:0000313" key="3">
    <source>
        <dbReference type="Proteomes" id="UP000602395"/>
    </source>
</evidence>
<dbReference type="Proteomes" id="UP000602395">
    <property type="component" value="Unassembled WGS sequence"/>
</dbReference>
<evidence type="ECO:0000256" key="1">
    <source>
        <dbReference type="SAM" id="Phobius"/>
    </source>
</evidence>
<keyword evidence="3" id="KW-1185">Reference proteome</keyword>
<evidence type="ECO:0000313" key="2">
    <source>
        <dbReference type="EMBL" id="MBD1320608.1"/>
    </source>
</evidence>
<reference evidence="2 3" key="1">
    <citation type="submission" date="2020-09" db="EMBL/GenBank/DDBJ databases">
        <title>Novel species in genus Gordonia.</title>
        <authorList>
            <person name="Zhang G."/>
        </authorList>
    </citation>
    <scope>NUCLEOTIDE SEQUENCE [LARGE SCALE GENOMIC DNA]</scope>
    <source>
        <strain evidence="2 3">ON-33</strain>
    </source>
</reference>
<protein>
    <submittedName>
        <fullName evidence="2">Uncharacterized protein</fullName>
    </submittedName>
</protein>
<organism evidence="2 3">
    <name type="scientific">Gordonia hankookensis</name>
    <dbReference type="NCBI Taxonomy" id="589403"/>
    <lineage>
        <taxon>Bacteria</taxon>
        <taxon>Bacillati</taxon>
        <taxon>Actinomycetota</taxon>
        <taxon>Actinomycetes</taxon>
        <taxon>Mycobacteriales</taxon>
        <taxon>Gordoniaceae</taxon>
        <taxon>Gordonia</taxon>
    </lineage>
</organism>
<keyword evidence="1" id="KW-0812">Transmembrane</keyword>